<accession>A0A381S376</accession>
<reference evidence="4" key="1">
    <citation type="submission" date="2018-05" db="EMBL/GenBank/DDBJ databases">
        <authorList>
            <person name="Lanie J.A."/>
            <person name="Ng W.-L."/>
            <person name="Kazmierczak K.M."/>
            <person name="Andrzejewski T.M."/>
            <person name="Davidsen T.M."/>
            <person name="Wayne K.J."/>
            <person name="Tettelin H."/>
            <person name="Glass J.I."/>
            <person name="Rusch D."/>
            <person name="Podicherti R."/>
            <person name="Tsui H.-C.T."/>
            <person name="Winkler M.E."/>
        </authorList>
    </citation>
    <scope>NUCLEOTIDE SEQUENCE</scope>
</reference>
<dbReference type="CDD" id="cd00462">
    <property type="entry name" value="PTH"/>
    <property type="match status" value="1"/>
</dbReference>
<organism evidence="4">
    <name type="scientific">marine metagenome</name>
    <dbReference type="NCBI Taxonomy" id="408172"/>
    <lineage>
        <taxon>unclassified sequences</taxon>
        <taxon>metagenomes</taxon>
        <taxon>ecological metagenomes</taxon>
    </lineage>
</organism>
<evidence type="ECO:0000313" key="4">
    <source>
        <dbReference type="EMBL" id="SUZ98555.1"/>
    </source>
</evidence>
<feature type="non-terminal residue" evidence="4">
    <location>
        <position position="1"/>
    </location>
</feature>
<evidence type="ECO:0000256" key="3">
    <source>
        <dbReference type="ARBA" id="ARBA00022884"/>
    </source>
</evidence>
<dbReference type="EMBL" id="UINC01002615">
    <property type="protein sequence ID" value="SUZ98555.1"/>
    <property type="molecule type" value="Genomic_DNA"/>
</dbReference>
<dbReference type="AlphaFoldDB" id="A0A381S376"/>
<keyword evidence="1" id="KW-0820">tRNA-binding</keyword>
<protein>
    <recommendedName>
        <fullName evidence="5">Peptidyl-tRNA hydrolase</fullName>
    </recommendedName>
</protein>
<dbReference type="HAMAP" id="MF_00083">
    <property type="entry name" value="Pept_tRNA_hydro_bact"/>
    <property type="match status" value="1"/>
</dbReference>
<gene>
    <name evidence="4" type="ORF">METZ01_LOCUS51409</name>
</gene>
<dbReference type="InterPro" id="IPR036416">
    <property type="entry name" value="Pept_tRNA_hydro_sf"/>
</dbReference>
<dbReference type="SUPFAM" id="SSF53178">
    <property type="entry name" value="Peptidyl-tRNA hydrolase-like"/>
    <property type="match status" value="1"/>
</dbReference>
<name>A0A381S376_9ZZZZ</name>
<dbReference type="NCBIfam" id="TIGR00447">
    <property type="entry name" value="pth"/>
    <property type="match status" value="1"/>
</dbReference>
<dbReference type="PANTHER" id="PTHR17224:SF1">
    <property type="entry name" value="PEPTIDYL-TRNA HYDROLASE"/>
    <property type="match status" value="1"/>
</dbReference>
<dbReference type="Gene3D" id="3.40.50.1470">
    <property type="entry name" value="Peptidyl-tRNA hydrolase"/>
    <property type="match status" value="1"/>
</dbReference>
<dbReference type="PANTHER" id="PTHR17224">
    <property type="entry name" value="PEPTIDYL-TRNA HYDROLASE"/>
    <property type="match status" value="1"/>
</dbReference>
<keyword evidence="3" id="KW-0694">RNA-binding</keyword>
<dbReference type="Pfam" id="PF01195">
    <property type="entry name" value="Pept_tRNA_hydro"/>
    <property type="match status" value="1"/>
</dbReference>
<evidence type="ECO:0000256" key="2">
    <source>
        <dbReference type="ARBA" id="ARBA00022801"/>
    </source>
</evidence>
<sequence length="196" mass="21844">VADLRLIVGLGNPGREYASTRHNAGERWVRRFADRFEIALREQARFHGEYGHTELFGQEVRVLFPTTYMNASGEAIGTTARFFKIMPSEILIAYDDVAFPIGVSKIRLGGGHNGHNGIKSAIGTFSGRSDFARLRIGVGHPGDPESMTPYLTRVKMLTEELDKESASAWLDDEVVEFALSGSWQKAMTRFHAPEEQ</sequence>
<proteinExistence type="inferred from homology"/>
<dbReference type="GO" id="GO:0000049">
    <property type="term" value="F:tRNA binding"/>
    <property type="evidence" value="ECO:0007669"/>
    <property type="project" value="UniProtKB-KW"/>
</dbReference>
<dbReference type="InterPro" id="IPR001328">
    <property type="entry name" value="Pept_tRNA_hydro"/>
</dbReference>
<dbReference type="GO" id="GO:0004045">
    <property type="term" value="F:peptidyl-tRNA hydrolase activity"/>
    <property type="evidence" value="ECO:0007669"/>
    <property type="project" value="InterPro"/>
</dbReference>
<evidence type="ECO:0008006" key="5">
    <source>
        <dbReference type="Google" id="ProtNLM"/>
    </source>
</evidence>
<evidence type="ECO:0000256" key="1">
    <source>
        <dbReference type="ARBA" id="ARBA00022555"/>
    </source>
</evidence>
<keyword evidence="2" id="KW-0378">Hydrolase</keyword>